<evidence type="ECO:0000259" key="8">
    <source>
        <dbReference type="PROSITE" id="PS50928"/>
    </source>
</evidence>
<dbReference type="CDD" id="cd06261">
    <property type="entry name" value="TM_PBP2"/>
    <property type="match status" value="1"/>
</dbReference>
<dbReference type="SUPFAM" id="SSF161098">
    <property type="entry name" value="MetI-like"/>
    <property type="match status" value="1"/>
</dbReference>
<organism evidence="9 10">
    <name type="scientific">Streptomyces dioscori</name>
    <dbReference type="NCBI Taxonomy" id="2109333"/>
    <lineage>
        <taxon>Bacteria</taxon>
        <taxon>Bacillati</taxon>
        <taxon>Actinomycetota</taxon>
        <taxon>Actinomycetes</taxon>
        <taxon>Kitasatosporales</taxon>
        <taxon>Streptomycetaceae</taxon>
        <taxon>Streptomyces</taxon>
        <taxon>Streptomyces aurantiacus group</taxon>
    </lineage>
</organism>
<feature type="transmembrane region" description="Helical" evidence="7">
    <location>
        <begin position="180"/>
        <end position="203"/>
    </location>
</feature>
<gene>
    <name evidence="9" type="ORF">C6Y14_14320</name>
</gene>
<evidence type="ECO:0000256" key="2">
    <source>
        <dbReference type="ARBA" id="ARBA00022448"/>
    </source>
</evidence>
<sequence>MPGWRRSRTMARYGLRLLYGVIVVWGAFTGAFFLLYVVPGDAAGGLTAGADGADVKQLLAEQRELLGLDRPVWVQYWDALTGALQGDFGESIYQRRPAVEVYFESFPETLKLAFLGLLLAVVLGVTLSVVIELTNWKWARELLISLPPVAVSLPPFLVGLVLLQVFAFQLHWIKAVNDPSFGGLLIASAALAVAGGGSISQLLTANLRGALTSPYVETARNWGLSRFDVVVRHALKNAALPVITSLGTTVGVMVGGTVLTETVFSRLGVGRLVVDAVDGRDMPVVLVAVTISAVIFVAVNLVVDAVHPLLDKRIQWDG</sequence>
<dbReference type="Pfam" id="PF19300">
    <property type="entry name" value="BPD_transp_1_N"/>
    <property type="match status" value="1"/>
</dbReference>
<dbReference type="PANTHER" id="PTHR43163:SF6">
    <property type="entry name" value="DIPEPTIDE TRANSPORT SYSTEM PERMEASE PROTEIN DPPB-RELATED"/>
    <property type="match status" value="1"/>
</dbReference>
<evidence type="ECO:0000256" key="1">
    <source>
        <dbReference type="ARBA" id="ARBA00004651"/>
    </source>
</evidence>
<evidence type="ECO:0000256" key="4">
    <source>
        <dbReference type="ARBA" id="ARBA00022692"/>
    </source>
</evidence>
<keyword evidence="4 7" id="KW-0812">Transmembrane</keyword>
<feature type="transmembrane region" description="Helical" evidence="7">
    <location>
        <begin position="284"/>
        <end position="303"/>
    </location>
</feature>
<accession>A0A2P8Q828</accession>
<evidence type="ECO:0000256" key="7">
    <source>
        <dbReference type="RuleBase" id="RU363032"/>
    </source>
</evidence>
<dbReference type="Gene3D" id="1.10.3720.10">
    <property type="entry name" value="MetI-like"/>
    <property type="match status" value="1"/>
</dbReference>
<name>A0A2P8Q828_9ACTN</name>
<dbReference type="GO" id="GO:0005886">
    <property type="term" value="C:plasma membrane"/>
    <property type="evidence" value="ECO:0007669"/>
    <property type="project" value="UniProtKB-SubCell"/>
</dbReference>
<dbReference type="GO" id="GO:0071916">
    <property type="term" value="F:dipeptide transmembrane transporter activity"/>
    <property type="evidence" value="ECO:0007669"/>
    <property type="project" value="TreeGrafter"/>
</dbReference>
<dbReference type="PROSITE" id="PS50928">
    <property type="entry name" value="ABC_TM1"/>
    <property type="match status" value="1"/>
</dbReference>
<feature type="domain" description="ABC transmembrane type-1" evidence="8">
    <location>
        <begin position="106"/>
        <end position="303"/>
    </location>
</feature>
<comment type="similarity">
    <text evidence="7">Belongs to the binding-protein-dependent transport system permease family.</text>
</comment>
<dbReference type="InterPro" id="IPR045621">
    <property type="entry name" value="BPD_transp_1_N"/>
</dbReference>
<dbReference type="InterPro" id="IPR035906">
    <property type="entry name" value="MetI-like_sf"/>
</dbReference>
<keyword evidence="10" id="KW-1185">Reference proteome</keyword>
<protein>
    <submittedName>
        <fullName evidence="9">Peptide ABC transporter permease</fullName>
    </submittedName>
</protein>
<keyword evidence="3" id="KW-1003">Cell membrane</keyword>
<keyword evidence="6 7" id="KW-0472">Membrane</keyword>
<dbReference type="InterPro" id="IPR000515">
    <property type="entry name" value="MetI-like"/>
</dbReference>
<evidence type="ECO:0000256" key="5">
    <source>
        <dbReference type="ARBA" id="ARBA00022989"/>
    </source>
</evidence>
<dbReference type="AlphaFoldDB" id="A0A2P8Q828"/>
<dbReference type="PANTHER" id="PTHR43163">
    <property type="entry name" value="DIPEPTIDE TRANSPORT SYSTEM PERMEASE PROTEIN DPPB-RELATED"/>
    <property type="match status" value="1"/>
</dbReference>
<feature type="transmembrane region" description="Helical" evidence="7">
    <location>
        <begin position="15"/>
        <end position="38"/>
    </location>
</feature>
<evidence type="ECO:0000256" key="6">
    <source>
        <dbReference type="ARBA" id="ARBA00023136"/>
    </source>
</evidence>
<evidence type="ECO:0000313" key="9">
    <source>
        <dbReference type="EMBL" id="PSM42401.1"/>
    </source>
</evidence>
<dbReference type="EMBL" id="PYBJ01000008">
    <property type="protein sequence ID" value="PSM42401.1"/>
    <property type="molecule type" value="Genomic_DNA"/>
</dbReference>
<feature type="transmembrane region" description="Helical" evidence="7">
    <location>
        <begin position="242"/>
        <end position="264"/>
    </location>
</feature>
<evidence type="ECO:0000256" key="3">
    <source>
        <dbReference type="ARBA" id="ARBA00022475"/>
    </source>
</evidence>
<dbReference type="Pfam" id="PF00528">
    <property type="entry name" value="BPD_transp_1"/>
    <property type="match status" value="1"/>
</dbReference>
<keyword evidence="5 7" id="KW-1133">Transmembrane helix</keyword>
<comment type="caution">
    <text evidence="9">The sequence shown here is derived from an EMBL/GenBank/DDBJ whole genome shotgun (WGS) entry which is preliminary data.</text>
</comment>
<feature type="transmembrane region" description="Helical" evidence="7">
    <location>
        <begin position="143"/>
        <end position="168"/>
    </location>
</feature>
<comment type="subcellular location">
    <subcellularLocation>
        <location evidence="1 7">Cell membrane</location>
        <topology evidence="1 7">Multi-pass membrane protein</topology>
    </subcellularLocation>
</comment>
<proteinExistence type="inferred from homology"/>
<dbReference type="Proteomes" id="UP000240429">
    <property type="component" value="Unassembled WGS sequence"/>
</dbReference>
<reference evidence="9 10" key="1">
    <citation type="submission" date="2018-03" db="EMBL/GenBank/DDBJ databases">
        <title>Streptomyces dioscori sp. nov., a novel endophytic actinobacterium isolated from bulbil of Dioscorea bulbifera L.</title>
        <authorList>
            <person name="Zhikuan W."/>
        </authorList>
    </citation>
    <scope>NUCLEOTIDE SEQUENCE [LARGE SCALE GENOMIC DNA]</scope>
    <source>
        <strain evidence="9 10">A217</strain>
    </source>
</reference>
<keyword evidence="2 7" id="KW-0813">Transport</keyword>
<feature type="transmembrane region" description="Helical" evidence="7">
    <location>
        <begin position="112"/>
        <end position="131"/>
    </location>
</feature>
<evidence type="ECO:0000313" key="10">
    <source>
        <dbReference type="Proteomes" id="UP000240429"/>
    </source>
</evidence>